<dbReference type="InterPro" id="IPR047122">
    <property type="entry name" value="Trans-enoyl_RdTase-like"/>
</dbReference>
<dbReference type="STRING" id="1328759.A0A5C2SU18"/>
<feature type="domain" description="Enoyl reductase (ER)" evidence="1">
    <location>
        <begin position="16"/>
        <end position="351"/>
    </location>
</feature>
<organism evidence="2 3">
    <name type="scientific">Lentinus tigrinus ALCF2SS1-6</name>
    <dbReference type="NCBI Taxonomy" id="1328759"/>
    <lineage>
        <taxon>Eukaryota</taxon>
        <taxon>Fungi</taxon>
        <taxon>Dikarya</taxon>
        <taxon>Basidiomycota</taxon>
        <taxon>Agaricomycotina</taxon>
        <taxon>Agaricomycetes</taxon>
        <taxon>Polyporales</taxon>
        <taxon>Polyporaceae</taxon>
        <taxon>Lentinus</taxon>
    </lineage>
</organism>
<gene>
    <name evidence="2" type="ORF">L227DRAFT_649298</name>
</gene>
<sequence length="353" mass="38148">MASEIPATMKAVVFVESDKVSVQEHPVPTIADDEILVKTVAIALNPTDWKHIQFKLGRPGSVLGCDFSGVVVKAGKNVTNGVQVGDHVAGVAHGCVYPDKGAFAEYVKADSDLVWVVPKNTFTHEQAAANSAVLWTSVQALYNPRHLGLVEPPEKVAKPEWMLIYGGSTACGLSAIQLARLSGYKTVTTASSRNHELLKSLGADVTIDYREPDLVSKIKQATGDSVKYALDTIGDDETKRVTVQAIAPSGGNIIGLNPMQTNEIERKEVTFHTMSLYTVYGYPISIGSIQIPVVPEDKVHMAAFLKKLPQLVRDGAVKPLPIKSWEGGLEAVQDGLQYMREGKVSAEKIVYLV</sequence>
<accession>A0A5C2SU18</accession>
<dbReference type="InterPro" id="IPR036291">
    <property type="entry name" value="NAD(P)-bd_dom_sf"/>
</dbReference>
<dbReference type="PANTHER" id="PTHR45348:SF2">
    <property type="entry name" value="ZINC-TYPE ALCOHOL DEHYDROGENASE-LIKE PROTEIN C2E1P3.01"/>
    <property type="match status" value="1"/>
</dbReference>
<dbReference type="InterPro" id="IPR013154">
    <property type="entry name" value="ADH-like_N"/>
</dbReference>
<dbReference type="InterPro" id="IPR013149">
    <property type="entry name" value="ADH-like_C"/>
</dbReference>
<dbReference type="SUPFAM" id="SSF51735">
    <property type="entry name" value="NAD(P)-binding Rossmann-fold domains"/>
    <property type="match status" value="1"/>
</dbReference>
<dbReference type="SUPFAM" id="SSF50129">
    <property type="entry name" value="GroES-like"/>
    <property type="match status" value="1"/>
</dbReference>
<dbReference type="EMBL" id="ML122251">
    <property type="protein sequence ID" value="RPD66607.1"/>
    <property type="molecule type" value="Genomic_DNA"/>
</dbReference>
<dbReference type="OrthoDB" id="2722873at2759"/>
<dbReference type="SMART" id="SM00829">
    <property type="entry name" value="PKS_ER"/>
    <property type="match status" value="1"/>
</dbReference>
<dbReference type="InterPro" id="IPR011032">
    <property type="entry name" value="GroES-like_sf"/>
</dbReference>
<dbReference type="PANTHER" id="PTHR45348">
    <property type="entry name" value="HYPOTHETICAL OXIDOREDUCTASE (EUROFUNG)"/>
    <property type="match status" value="1"/>
</dbReference>
<dbReference type="CDD" id="cd08249">
    <property type="entry name" value="enoyl_reductase_like"/>
    <property type="match status" value="1"/>
</dbReference>
<dbReference type="InterPro" id="IPR020843">
    <property type="entry name" value="ER"/>
</dbReference>
<dbReference type="GO" id="GO:0016651">
    <property type="term" value="F:oxidoreductase activity, acting on NAD(P)H"/>
    <property type="evidence" value="ECO:0007669"/>
    <property type="project" value="InterPro"/>
</dbReference>
<evidence type="ECO:0000313" key="2">
    <source>
        <dbReference type="EMBL" id="RPD66607.1"/>
    </source>
</evidence>
<evidence type="ECO:0000313" key="3">
    <source>
        <dbReference type="Proteomes" id="UP000313359"/>
    </source>
</evidence>
<dbReference type="Pfam" id="PF08240">
    <property type="entry name" value="ADH_N"/>
    <property type="match status" value="1"/>
</dbReference>
<keyword evidence="3" id="KW-1185">Reference proteome</keyword>
<dbReference type="Pfam" id="PF00107">
    <property type="entry name" value="ADH_zinc_N"/>
    <property type="match status" value="1"/>
</dbReference>
<reference evidence="2" key="1">
    <citation type="journal article" date="2018" name="Genome Biol. Evol.">
        <title>Genomics and development of Lentinus tigrinus, a white-rot wood-decaying mushroom with dimorphic fruiting bodies.</title>
        <authorList>
            <person name="Wu B."/>
            <person name="Xu Z."/>
            <person name="Knudson A."/>
            <person name="Carlson A."/>
            <person name="Chen N."/>
            <person name="Kovaka S."/>
            <person name="LaButti K."/>
            <person name="Lipzen A."/>
            <person name="Pennachio C."/>
            <person name="Riley R."/>
            <person name="Schakwitz W."/>
            <person name="Umezawa K."/>
            <person name="Ohm R.A."/>
            <person name="Grigoriev I.V."/>
            <person name="Nagy L.G."/>
            <person name="Gibbons J."/>
            <person name="Hibbett D."/>
        </authorList>
    </citation>
    <scope>NUCLEOTIDE SEQUENCE [LARGE SCALE GENOMIC DNA]</scope>
    <source>
        <strain evidence="2">ALCF2SS1-6</strain>
    </source>
</reference>
<dbReference type="AlphaFoldDB" id="A0A5C2SU18"/>
<proteinExistence type="predicted"/>
<name>A0A5C2SU18_9APHY</name>
<dbReference type="Gene3D" id="3.90.180.10">
    <property type="entry name" value="Medium-chain alcohol dehydrogenases, catalytic domain"/>
    <property type="match status" value="1"/>
</dbReference>
<evidence type="ECO:0000259" key="1">
    <source>
        <dbReference type="SMART" id="SM00829"/>
    </source>
</evidence>
<dbReference type="Gene3D" id="3.40.50.720">
    <property type="entry name" value="NAD(P)-binding Rossmann-like Domain"/>
    <property type="match status" value="1"/>
</dbReference>
<dbReference type="Proteomes" id="UP000313359">
    <property type="component" value="Unassembled WGS sequence"/>
</dbReference>
<protein>
    <submittedName>
        <fullName evidence="2">GroES-like protein</fullName>
    </submittedName>
</protein>